<protein>
    <submittedName>
        <fullName evidence="4">Related to D-mandelate dehydrogenase</fullName>
    </submittedName>
</protein>
<reference evidence="4 5" key="1">
    <citation type="submission" date="2016-03" db="EMBL/GenBank/DDBJ databases">
        <authorList>
            <person name="Ploux O."/>
        </authorList>
    </citation>
    <scope>NUCLEOTIDE SEQUENCE [LARGE SCALE GENOMIC DNA]</scope>
    <source>
        <strain evidence="4 5">UAMH 11012</strain>
    </source>
</reference>
<feature type="domain" description="Amidase" evidence="2">
    <location>
        <begin position="214"/>
        <end position="388"/>
    </location>
</feature>
<name>A0A1L7XKV8_9HELO</name>
<dbReference type="InterPro" id="IPR036928">
    <property type="entry name" value="AS_sf"/>
</dbReference>
<evidence type="ECO:0000256" key="1">
    <source>
        <dbReference type="SAM" id="SignalP"/>
    </source>
</evidence>
<feature type="signal peptide" evidence="1">
    <location>
        <begin position="1"/>
        <end position="21"/>
    </location>
</feature>
<keyword evidence="1" id="KW-0732">Signal</keyword>
<evidence type="ECO:0000259" key="3">
    <source>
        <dbReference type="Pfam" id="PF26053"/>
    </source>
</evidence>
<evidence type="ECO:0000259" key="2">
    <source>
        <dbReference type="Pfam" id="PF01425"/>
    </source>
</evidence>
<sequence length="650" mass="69555">MHFNRLIAGAAALAFVSVANASIYKSGSTVEVDGTYYYIPATPVSSLGVGYDQLKTTCSAGDDFIPLTVMTGNFNTFDAAALVSEVSKYTDADDVFSTGFLQAIYLVSSTPAELHASLTSTLAGYSNKLFMVSATSNSSITATSCTSELLTGPYFLHAYTGAVYQAYRLYSDFEGAFTEGTIANADGNFSTMSASIPGVQSPTIGVPSRLYYTKTDAQPLAGVRLGVKDIYDVAGTRRGCGNRAYYDLYPERPTTAPAVQKLIDAGAIIVGKMKTSQFANGEMATADWVDYHSPFNARGDGYNDPSSSSSGPGAGIGAYEWLDLGLGSDTGGSIRNPAQVNGAFGNRPTHGLVTLDDVMPLSPLMDTAGFITRDASLWKTAGQVLYGSNLSTFTSFPKKLYTSGFPVNITSEADSVFFDFVFKLELFLGTNASVLDYDSMWAASPQAVSTNASTLSDLLALTYPTLIGKQQYTLFGAPFIADYEAAHDGRHPFLDPNPLVRWTWAQTNATTLEEGINNKTIFMDWWNSEIIKPDAETCSESLLLYPGTLATPNPRNVYIDPPQIPAGWSVQNVAIMAGVPDMVLPIGQAPYNSTISLHEEQLPVAIDIIAAPGCDALVFELAEQLQNAGIINAPKAGSTMYRREVSARLE</sequence>
<accession>A0A1L7XKV8</accession>
<dbReference type="OrthoDB" id="5423360at2759"/>
<dbReference type="InterPro" id="IPR058329">
    <property type="entry name" value="Arp1_N"/>
</dbReference>
<evidence type="ECO:0000313" key="5">
    <source>
        <dbReference type="Proteomes" id="UP000184330"/>
    </source>
</evidence>
<dbReference type="Gene3D" id="3.90.1300.10">
    <property type="entry name" value="Amidase signature (AS) domain"/>
    <property type="match status" value="1"/>
</dbReference>
<feature type="chain" id="PRO_5012024366" evidence="1">
    <location>
        <begin position="22"/>
        <end position="650"/>
    </location>
</feature>
<dbReference type="EMBL" id="FJOG01000032">
    <property type="protein sequence ID" value="CZR65672.1"/>
    <property type="molecule type" value="Genomic_DNA"/>
</dbReference>
<feature type="domain" description="Scytalone dehydratase-like protein Arp1 N-terminal" evidence="3">
    <location>
        <begin position="55"/>
        <end position="170"/>
    </location>
</feature>
<dbReference type="PANTHER" id="PTHR46310:SF7">
    <property type="entry name" value="AMIDASE 1"/>
    <property type="match status" value="1"/>
</dbReference>
<dbReference type="InterPro" id="IPR023631">
    <property type="entry name" value="Amidase_dom"/>
</dbReference>
<dbReference type="Proteomes" id="UP000184330">
    <property type="component" value="Unassembled WGS sequence"/>
</dbReference>
<keyword evidence="5" id="KW-1185">Reference proteome</keyword>
<dbReference type="STRING" id="576137.A0A1L7XKV8"/>
<organism evidence="4 5">
    <name type="scientific">Phialocephala subalpina</name>
    <dbReference type="NCBI Taxonomy" id="576137"/>
    <lineage>
        <taxon>Eukaryota</taxon>
        <taxon>Fungi</taxon>
        <taxon>Dikarya</taxon>
        <taxon>Ascomycota</taxon>
        <taxon>Pezizomycotina</taxon>
        <taxon>Leotiomycetes</taxon>
        <taxon>Helotiales</taxon>
        <taxon>Mollisiaceae</taxon>
        <taxon>Phialocephala</taxon>
        <taxon>Phialocephala fortinii species complex</taxon>
    </lineage>
</organism>
<dbReference type="Pfam" id="PF01425">
    <property type="entry name" value="Amidase"/>
    <property type="match status" value="1"/>
</dbReference>
<evidence type="ECO:0000313" key="4">
    <source>
        <dbReference type="EMBL" id="CZR65672.1"/>
    </source>
</evidence>
<dbReference type="PANTHER" id="PTHR46310">
    <property type="entry name" value="AMIDASE 1"/>
    <property type="match status" value="1"/>
</dbReference>
<dbReference type="AlphaFoldDB" id="A0A1L7XKV8"/>
<gene>
    <name evidence="4" type="ORF">PAC_15572</name>
</gene>
<dbReference type="Pfam" id="PF26053">
    <property type="entry name" value="DUF8016"/>
    <property type="match status" value="1"/>
</dbReference>
<dbReference type="SUPFAM" id="SSF75304">
    <property type="entry name" value="Amidase signature (AS) enzymes"/>
    <property type="match status" value="1"/>
</dbReference>
<proteinExistence type="predicted"/>